<dbReference type="PANTHER" id="PTHR43861">
    <property type="entry name" value="TRANS-ACONITATE 2-METHYLTRANSFERASE-RELATED"/>
    <property type="match status" value="1"/>
</dbReference>
<proteinExistence type="predicted"/>
<protein>
    <recommendedName>
        <fullName evidence="1">Methyltransferase type 11 domain-containing protein</fullName>
    </recommendedName>
</protein>
<dbReference type="RefSeq" id="WP_259086896.1">
    <property type="nucleotide sequence ID" value="NZ_BAAAZC010000031.1"/>
</dbReference>
<gene>
    <name evidence="2" type="ORF">GCM10022210_48900</name>
</gene>
<name>A0ABP7QYK4_9SPHI</name>
<dbReference type="SUPFAM" id="SSF53335">
    <property type="entry name" value="S-adenosyl-L-methionine-dependent methyltransferases"/>
    <property type="match status" value="1"/>
</dbReference>
<dbReference type="EMBL" id="BAAAZC010000031">
    <property type="protein sequence ID" value="GAA3989751.1"/>
    <property type="molecule type" value="Genomic_DNA"/>
</dbReference>
<comment type="caution">
    <text evidence="2">The sequence shown here is derived from an EMBL/GenBank/DDBJ whole genome shotgun (WGS) entry which is preliminary data.</text>
</comment>
<dbReference type="InterPro" id="IPR029063">
    <property type="entry name" value="SAM-dependent_MTases_sf"/>
</dbReference>
<dbReference type="Proteomes" id="UP001500742">
    <property type="component" value="Unassembled WGS sequence"/>
</dbReference>
<accession>A0ABP7QYK4</accession>
<dbReference type="InterPro" id="IPR013216">
    <property type="entry name" value="Methyltransf_11"/>
</dbReference>
<feature type="domain" description="Methyltransferase type 11" evidence="1">
    <location>
        <begin position="55"/>
        <end position="146"/>
    </location>
</feature>
<evidence type="ECO:0000259" key="1">
    <source>
        <dbReference type="Pfam" id="PF08241"/>
    </source>
</evidence>
<sequence>MTKLFLKRIASEWDINVHERAAELETKRDTSYFQQIIPKTLELISNIPIKDGKTLDIGCGLGYLTHEIKKTGYDIKGIDISSRSVAYASAKFQDVSFISTDLKSYSASHKNSYRLCLAIMFLHNSFNLDKQFRYINRLLVPNGQSIICIPHPCFWYRRFNFISYKNPNNRPEKLYKVSFKIRNGHPHMSKISYYHRTLETYYQLLKNTGFRIERLIEHDDSMKESDLLFLCIKKI</sequence>
<reference evidence="3" key="1">
    <citation type="journal article" date="2019" name="Int. J. Syst. Evol. Microbiol.">
        <title>The Global Catalogue of Microorganisms (GCM) 10K type strain sequencing project: providing services to taxonomists for standard genome sequencing and annotation.</title>
        <authorList>
            <consortium name="The Broad Institute Genomics Platform"/>
            <consortium name="The Broad Institute Genome Sequencing Center for Infectious Disease"/>
            <person name="Wu L."/>
            <person name="Ma J."/>
        </authorList>
    </citation>
    <scope>NUCLEOTIDE SEQUENCE [LARGE SCALE GENOMIC DNA]</scope>
    <source>
        <strain evidence="3">JCM 16601</strain>
    </source>
</reference>
<evidence type="ECO:0000313" key="2">
    <source>
        <dbReference type="EMBL" id="GAA3989751.1"/>
    </source>
</evidence>
<dbReference type="Gene3D" id="3.40.50.150">
    <property type="entry name" value="Vaccinia Virus protein VP39"/>
    <property type="match status" value="1"/>
</dbReference>
<organism evidence="2 3">
    <name type="scientific">Mucilaginibacter dorajii</name>
    <dbReference type="NCBI Taxonomy" id="692994"/>
    <lineage>
        <taxon>Bacteria</taxon>
        <taxon>Pseudomonadati</taxon>
        <taxon>Bacteroidota</taxon>
        <taxon>Sphingobacteriia</taxon>
        <taxon>Sphingobacteriales</taxon>
        <taxon>Sphingobacteriaceae</taxon>
        <taxon>Mucilaginibacter</taxon>
    </lineage>
</organism>
<keyword evidence="3" id="KW-1185">Reference proteome</keyword>
<evidence type="ECO:0000313" key="3">
    <source>
        <dbReference type="Proteomes" id="UP001500742"/>
    </source>
</evidence>
<dbReference type="Pfam" id="PF08241">
    <property type="entry name" value="Methyltransf_11"/>
    <property type="match status" value="1"/>
</dbReference>
<dbReference type="CDD" id="cd02440">
    <property type="entry name" value="AdoMet_MTases"/>
    <property type="match status" value="1"/>
</dbReference>